<dbReference type="InterPro" id="IPR007404">
    <property type="entry name" value="YdjM-like"/>
</dbReference>
<comment type="caution">
    <text evidence="2">The sequence shown here is derived from an EMBL/GenBank/DDBJ whole genome shotgun (WGS) entry which is preliminary data.</text>
</comment>
<organism evidence="2 3">
    <name type="scientific">Spartinivicinus poritis</name>
    <dbReference type="NCBI Taxonomy" id="2994640"/>
    <lineage>
        <taxon>Bacteria</taxon>
        <taxon>Pseudomonadati</taxon>
        <taxon>Pseudomonadota</taxon>
        <taxon>Gammaproteobacteria</taxon>
        <taxon>Oceanospirillales</taxon>
        <taxon>Zooshikellaceae</taxon>
        <taxon>Spartinivicinus</taxon>
    </lineage>
</organism>
<dbReference type="GO" id="GO:0016787">
    <property type="term" value="F:hydrolase activity"/>
    <property type="evidence" value="ECO:0007669"/>
    <property type="project" value="UniProtKB-KW"/>
</dbReference>
<evidence type="ECO:0000313" key="2">
    <source>
        <dbReference type="EMBL" id="MDE1460761.1"/>
    </source>
</evidence>
<sequence length="174" mass="20497">MFIAHLPAGYLVTQLLIKHRLRPDTKKHSSWLIGIGLFASVLPDFDLLYFYWFDQRQHNHHSYWTHTPAFWLAIFLLPCVVALLFKQRMLLTTIVVLLMNVMLHLLLDSIAAEILWLYPVVKQSFGLVEVPAQFAWWPLNFLLHWSFLIEVLIVGVALYQAKKQFLLKYHIVNE</sequence>
<keyword evidence="2" id="KW-0378">Hydrolase</keyword>
<accession>A0ABT5U324</accession>
<reference evidence="2 3" key="1">
    <citation type="submission" date="2022-11" db="EMBL/GenBank/DDBJ databases">
        <title>Spartinivicinus poritis sp. nov., isolated from scleractinian coral Porites lutea.</title>
        <authorList>
            <person name="Zhang G."/>
            <person name="Cai L."/>
            <person name="Wei Q."/>
        </authorList>
    </citation>
    <scope>NUCLEOTIDE SEQUENCE [LARGE SCALE GENOMIC DNA]</scope>
    <source>
        <strain evidence="2 3">A2-2</strain>
    </source>
</reference>
<keyword evidence="1" id="KW-0812">Transmembrane</keyword>
<feature type="transmembrane region" description="Helical" evidence="1">
    <location>
        <begin position="141"/>
        <end position="159"/>
    </location>
</feature>
<proteinExistence type="predicted"/>
<feature type="transmembrane region" description="Helical" evidence="1">
    <location>
        <begin position="30"/>
        <end position="52"/>
    </location>
</feature>
<keyword evidence="1" id="KW-1133">Transmembrane helix</keyword>
<keyword evidence="3" id="KW-1185">Reference proteome</keyword>
<evidence type="ECO:0000313" key="3">
    <source>
        <dbReference type="Proteomes" id="UP001528823"/>
    </source>
</evidence>
<keyword evidence="1" id="KW-0472">Membrane</keyword>
<dbReference type="RefSeq" id="WP_274687132.1">
    <property type="nucleotide sequence ID" value="NZ_JAPMOU010000002.1"/>
</dbReference>
<dbReference type="Proteomes" id="UP001528823">
    <property type="component" value="Unassembled WGS sequence"/>
</dbReference>
<evidence type="ECO:0000256" key="1">
    <source>
        <dbReference type="SAM" id="Phobius"/>
    </source>
</evidence>
<dbReference type="Pfam" id="PF04307">
    <property type="entry name" value="YdjM"/>
    <property type="match status" value="1"/>
</dbReference>
<feature type="transmembrane region" description="Helical" evidence="1">
    <location>
        <begin position="64"/>
        <end position="85"/>
    </location>
</feature>
<gene>
    <name evidence="2" type="ORF">ORQ98_02150</name>
</gene>
<protein>
    <submittedName>
        <fullName evidence="2">Metal-dependent hydrolase</fullName>
    </submittedName>
</protein>
<feature type="transmembrane region" description="Helical" evidence="1">
    <location>
        <begin position="97"/>
        <end position="121"/>
    </location>
</feature>
<dbReference type="EMBL" id="JAPMOU010000002">
    <property type="protein sequence ID" value="MDE1460761.1"/>
    <property type="molecule type" value="Genomic_DNA"/>
</dbReference>
<name>A0ABT5U324_9GAMM</name>